<dbReference type="CDD" id="cd15912">
    <property type="entry name" value="7tmA_OR6C-like"/>
    <property type="match status" value="1"/>
</dbReference>
<dbReference type="RefSeq" id="XP_007438575.2">
    <property type="nucleotide sequence ID" value="XM_007438513.2"/>
</dbReference>
<proteinExistence type="inferred from homology"/>
<feature type="transmembrane region" description="Helical" evidence="11">
    <location>
        <begin position="277"/>
        <end position="296"/>
    </location>
</feature>
<dbReference type="AlphaFoldDB" id="A0A9F2R8F3"/>
<dbReference type="PANTHER" id="PTHR26454:SF18">
    <property type="entry name" value="OLFACTORY RECEPTOR 6C76"/>
    <property type="match status" value="1"/>
</dbReference>
<accession>A0A9F2R8F3</accession>
<dbReference type="Pfam" id="PF13853">
    <property type="entry name" value="7tm_4"/>
    <property type="match status" value="1"/>
</dbReference>
<feature type="transmembrane region" description="Helical" evidence="11">
    <location>
        <begin position="28"/>
        <end position="52"/>
    </location>
</feature>
<feature type="domain" description="G-protein coupled receptors family 1 profile" evidence="12">
    <location>
        <begin position="43"/>
        <end position="294"/>
    </location>
</feature>
<comment type="similarity">
    <text evidence="10">Belongs to the G-protein coupled receptor 1 family.</text>
</comment>
<dbReference type="PRINTS" id="PR00245">
    <property type="entry name" value="OLFACTORYR"/>
</dbReference>
<feature type="transmembrane region" description="Helical" evidence="11">
    <location>
        <begin position="203"/>
        <end position="223"/>
    </location>
</feature>
<dbReference type="SUPFAM" id="SSF81321">
    <property type="entry name" value="Family A G protein-coupled receptor-like"/>
    <property type="match status" value="1"/>
</dbReference>
<sequence>MAEILNKTAAVAEFILVGFTHIRWLQILLFWLLLLTYLLTIVGNLLIIYITLVDRRLQTPMYFFLRNFSFLEIGFTSSAIPKALFNLASATGSKSISLAGCFIQNFLYFVLGTTDFLLVIVMSVDRYIAICNPLHYLTIMNGRICSLLVLSCWAGGLSLFLVPSIVLFQMPFCGPNIINHFFCDSGPLIKLACVDTRLVELNYFLIAILSLLGTLAVNIVSYIKIISRILHIPSATGRKKTFSTCASHMTVVSIAYSSCIVMYMKPKGTGELDFNKIVALLNTVVAPFLVPFIYCLRNRQVQDALMAELRQWTGFCKKLR</sequence>
<dbReference type="PRINTS" id="PR00237">
    <property type="entry name" value="GPCRRHODOPSN"/>
</dbReference>
<dbReference type="PROSITE" id="PS50262">
    <property type="entry name" value="G_PROTEIN_RECEP_F1_2"/>
    <property type="match status" value="1"/>
</dbReference>
<evidence type="ECO:0000256" key="9">
    <source>
        <dbReference type="ARBA" id="ARBA00023224"/>
    </source>
</evidence>
<evidence type="ECO:0000256" key="2">
    <source>
        <dbReference type="ARBA" id="ARBA00022475"/>
    </source>
</evidence>
<evidence type="ECO:0000256" key="1">
    <source>
        <dbReference type="ARBA" id="ARBA00004651"/>
    </source>
</evidence>
<feature type="transmembrane region" description="Helical" evidence="11">
    <location>
        <begin position="244"/>
        <end position="265"/>
    </location>
</feature>
<keyword evidence="3 10" id="KW-0812">Transmembrane</keyword>
<dbReference type="InterPro" id="IPR047132">
    <property type="entry name" value="Olfact_rcpt_6C-like"/>
</dbReference>
<feature type="transmembrane region" description="Helical" evidence="11">
    <location>
        <begin position="105"/>
        <end position="124"/>
    </location>
</feature>
<dbReference type="PANTHER" id="PTHR26454">
    <property type="entry name" value="OLFACTORY RECEPTOR"/>
    <property type="match status" value="1"/>
</dbReference>
<keyword evidence="11" id="KW-0716">Sensory transduction</keyword>
<keyword evidence="13" id="KW-1185">Reference proteome</keyword>
<reference evidence="14" key="1">
    <citation type="submission" date="2025-08" db="UniProtKB">
        <authorList>
            <consortium name="RefSeq"/>
        </authorList>
    </citation>
    <scope>IDENTIFICATION</scope>
    <source>
        <tissue evidence="14">Liver</tissue>
    </source>
</reference>
<organism evidence="13 14">
    <name type="scientific">Python bivittatus</name>
    <name type="common">Burmese python</name>
    <name type="synonym">Python molurus bivittatus</name>
    <dbReference type="NCBI Taxonomy" id="176946"/>
    <lineage>
        <taxon>Eukaryota</taxon>
        <taxon>Metazoa</taxon>
        <taxon>Chordata</taxon>
        <taxon>Craniata</taxon>
        <taxon>Vertebrata</taxon>
        <taxon>Euteleostomi</taxon>
        <taxon>Lepidosauria</taxon>
        <taxon>Squamata</taxon>
        <taxon>Bifurcata</taxon>
        <taxon>Unidentata</taxon>
        <taxon>Episquamata</taxon>
        <taxon>Toxicofera</taxon>
        <taxon>Serpentes</taxon>
        <taxon>Henophidia</taxon>
        <taxon>Pythonidae</taxon>
        <taxon>Python</taxon>
    </lineage>
</organism>
<dbReference type="FunFam" id="1.20.1070.10:FF:000013">
    <property type="entry name" value="Olfactory receptor"/>
    <property type="match status" value="1"/>
</dbReference>
<keyword evidence="4 11" id="KW-0552">Olfaction</keyword>
<evidence type="ECO:0000256" key="10">
    <source>
        <dbReference type="RuleBase" id="RU000688"/>
    </source>
</evidence>
<feature type="transmembrane region" description="Helical" evidence="11">
    <location>
        <begin position="64"/>
        <end position="85"/>
    </location>
</feature>
<evidence type="ECO:0000313" key="14">
    <source>
        <dbReference type="RefSeq" id="XP_007438575.2"/>
    </source>
</evidence>
<dbReference type="InterPro" id="IPR000276">
    <property type="entry name" value="GPCR_Rhodpsn"/>
</dbReference>
<evidence type="ECO:0000256" key="3">
    <source>
        <dbReference type="ARBA" id="ARBA00022692"/>
    </source>
</evidence>
<keyword evidence="6 10" id="KW-0297">G-protein coupled receptor</keyword>
<keyword evidence="5 11" id="KW-1133">Transmembrane helix</keyword>
<keyword evidence="2 11" id="KW-1003">Cell membrane</keyword>
<name>A0A9F2R8F3_PYTBI</name>
<evidence type="ECO:0000256" key="6">
    <source>
        <dbReference type="ARBA" id="ARBA00023040"/>
    </source>
</evidence>
<evidence type="ECO:0000259" key="12">
    <source>
        <dbReference type="PROSITE" id="PS50262"/>
    </source>
</evidence>
<evidence type="ECO:0000256" key="7">
    <source>
        <dbReference type="ARBA" id="ARBA00023136"/>
    </source>
</evidence>
<dbReference type="PROSITE" id="PS00237">
    <property type="entry name" value="G_PROTEIN_RECEP_F1_1"/>
    <property type="match status" value="1"/>
</dbReference>
<dbReference type="KEGG" id="pbi:103055625"/>
<dbReference type="GeneID" id="103055625"/>
<dbReference type="InterPro" id="IPR000725">
    <property type="entry name" value="Olfact_rcpt"/>
</dbReference>
<evidence type="ECO:0000256" key="11">
    <source>
        <dbReference type="RuleBase" id="RU363047"/>
    </source>
</evidence>
<evidence type="ECO:0000256" key="8">
    <source>
        <dbReference type="ARBA" id="ARBA00023170"/>
    </source>
</evidence>
<evidence type="ECO:0000313" key="13">
    <source>
        <dbReference type="Proteomes" id="UP000695026"/>
    </source>
</evidence>
<evidence type="ECO:0000256" key="5">
    <source>
        <dbReference type="ARBA" id="ARBA00022989"/>
    </source>
</evidence>
<keyword evidence="7 11" id="KW-0472">Membrane</keyword>
<dbReference type="GO" id="GO:0004984">
    <property type="term" value="F:olfactory receptor activity"/>
    <property type="evidence" value="ECO:0007669"/>
    <property type="project" value="InterPro"/>
</dbReference>
<dbReference type="Proteomes" id="UP000695026">
    <property type="component" value="Unplaced"/>
</dbReference>
<keyword evidence="8 10" id="KW-0675">Receptor</keyword>
<dbReference type="GO" id="GO:0004930">
    <property type="term" value="F:G protein-coupled receptor activity"/>
    <property type="evidence" value="ECO:0007669"/>
    <property type="project" value="UniProtKB-KW"/>
</dbReference>
<dbReference type="Gene3D" id="1.20.1070.10">
    <property type="entry name" value="Rhodopsin 7-helix transmembrane proteins"/>
    <property type="match status" value="1"/>
</dbReference>
<dbReference type="GO" id="GO:0005886">
    <property type="term" value="C:plasma membrane"/>
    <property type="evidence" value="ECO:0007669"/>
    <property type="project" value="UniProtKB-SubCell"/>
</dbReference>
<keyword evidence="9 10" id="KW-0807">Transducer</keyword>
<gene>
    <name evidence="14" type="primary">LOC103055625</name>
</gene>
<dbReference type="OMA" id="MSKRFCI"/>
<dbReference type="OrthoDB" id="9902777at2759"/>
<feature type="transmembrane region" description="Helical" evidence="11">
    <location>
        <begin position="144"/>
        <end position="166"/>
    </location>
</feature>
<evidence type="ECO:0000256" key="4">
    <source>
        <dbReference type="ARBA" id="ARBA00022725"/>
    </source>
</evidence>
<comment type="subcellular location">
    <subcellularLocation>
        <location evidence="1 11">Cell membrane</location>
        <topology evidence="1 11">Multi-pass membrane protein</topology>
    </subcellularLocation>
</comment>
<protein>
    <recommendedName>
        <fullName evidence="11">Olfactory receptor</fullName>
    </recommendedName>
</protein>
<dbReference type="InterPro" id="IPR017452">
    <property type="entry name" value="GPCR_Rhodpsn_7TM"/>
</dbReference>